<dbReference type="SUPFAM" id="SSF144083">
    <property type="entry name" value="Magnesium transport protein CorA, transmembrane region"/>
    <property type="match status" value="1"/>
</dbReference>
<name>A0A1L9VKN1_ASPGL</name>
<dbReference type="GO" id="GO:0016020">
    <property type="term" value="C:membrane"/>
    <property type="evidence" value="ECO:0007669"/>
    <property type="project" value="UniProtKB-SubCell"/>
</dbReference>
<keyword evidence="6 9" id="KW-0472">Membrane</keyword>
<dbReference type="STRING" id="1160497.A0A1L9VKN1"/>
<reference evidence="11" key="1">
    <citation type="journal article" date="2017" name="Genome Biol.">
        <title>Comparative genomics reveals high biological diversity and specific adaptations in the industrially and medically important fungal genus Aspergillus.</title>
        <authorList>
            <person name="de Vries R.P."/>
            <person name="Riley R."/>
            <person name="Wiebenga A."/>
            <person name="Aguilar-Osorio G."/>
            <person name="Amillis S."/>
            <person name="Uchima C.A."/>
            <person name="Anderluh G."/>
            <person name="Asadollahi M."/>
            <person name="Askin M."/>
            <person name="Barry K."/>
            <person name="Battaglia E."/>
            <person name="Bayram O."/>
            <person name="Benocci T."/>
            <person name="Braus-Stromeyer S.A."/>
            <person name="Caldana C."/>
            <person name="Canovas D."/>
            <person name="Cerqueira G.C."/>
            <person name="Chen F."/>
            <person name="Chen W."/>
            <person name="Choi C."/>
            <person name="Clum A."/>
            <person name="Dos Santos R.A."/>
            <person name="Damasio A.R."/>
            <person name="Diallinas G."/>
            <person name="Emri T."/>
            <person name="Fekete E."/>
            <person name="Flipphi M."/>
            <person name="Freyberg S."/>
            <person name="Gallo A."/>
            <person name="Gournas C."/>
            <person name="Habgood R."/>
            <person name="Hainaut M."/>
            <person name="Harispe M.L."/>
            <person name="Henrissat B."/>
            <person name="Hilden K.S."/>
            <person name="Hope R."/>
            <person name="Hossain A."/>
            <person name="Karabika E."/>
            <person name="Karaffa L."/>
            <person name="Karanyi Z."/>
            <person name="Krasevec N."/>
            <person name="Kuo A."/>
            <person name="Kusch H."/>
            <person name="LaButti K."/>
            <person name="Lagendijk E.L."/>
            <person name="Lapidus A."/>
            <person name="Levasseur A."/>
            <person name="Lindquist E."/>
            <person name="Lipzen A."/>
            <person name="Logrieco A.F."/>
            <person name="MacCabe A."/>
            <person name="Maekelae M.R."/>
            <person name="Malavazi I."/>
            <person name="Melin P."/>
            <person name="Meyer V."/>
            <person name="Mielnichuk N."/>
            <person name="Miskei M."/>
            <person name="Molnar A.P."/>
            <person name="Mule G."/>
            <person name="Ngan C.Y."/>
            <person name="Orejas M."/>
            <person name="Orosz E."/>
            <person name="Ouedraogo J.P."/>
            <person name="Overkamp K.M."/>
            <person name="Park H.-S."/>
            <person name="Perrone G."/>
            <person name="Piumi F."/>
            <person name="Punt P.J."/>
            <person name="Ram A.F."/>
            <person name="Ramon A."/>
            <person name="Rauscher S."/>
            <person name="Record E."/>
            <person name="Riano-Pachon D.M."/>
            <person name="Robert V."/>
            <person name="Roehrig J."/>
            <person name="Ruller R."/>
            <person name="Salamov A."/>
            <person name="Salih N.S."/>
            <person name="Samson R.A."/>
            <person name="Sandor E."/>
            <person name="Sanguinetti M."/>
            <person name="Schuetze T."/>
            <person name="Sepcic K."/>
            <person name="Shelest E."/>
            <person name="Sherlock G."/>
            <person name="Sophianopoulou V."/>
            <person name="Squina F.M."/>
            <person name="Sun H."/>
            <person name="Susca A."/>
            <person name="Todd R.B."/>
            <person name="Tsang A."/>
            <person name="Unkles S.E."/>
            <person name="van de Wiele N."/>
            <person name="van Rossen-Uffink D."/>
            <person name="Oliveira J.V."/>
            <person name="Vesth T.C."/>
            <person name="Visser J."/>
            <person name="Yu J.-H."/>
            <person name="Zhou M."/>
            <person name="Andersen M.R."/>
            <person name="Archer D.B."/>
            <person name="Baker S.E."/>
            <person name="Benoit I."/>
            <person name="Brakhage A.A."/>
            <person name="Braus G.H."/>
            <person name="Fischer R."/>
            <person name="Frisvad J.C."/>
            <person name="Goldman G.H."/>
            <person name="Houbraken J."/>
            <person name="Oakley B."/>
            <person name="Pocsi I."/>
            <person name="Scazzocchio C."/>
            <person name="Seiboth B."/>
            <person name="vanKuyk P.A."/>
            <person name="Wortman J."/>
            <person name="Dyer P.S."/>
            <person name="Grigoriev I.V."/>
        </authorList>
    </citation>
    <scope>NUCLEOTIDE SEQUENCE [LARGE SCALE GENOMIC DNA]</scope>
    <source>
        <strain evidence="11">CBS 516.65</strain>
    </source>
</reference>
<dbReference type="Pfam" id="PF00023">
    <property type="entry name" value="Ank"/>
    <property type="match status" value="1"/>
</dbReference>
<dbReference type="Pfam" id="PF01544">
    <property type="entry name" value="CorA"/>
    <property type="match status" value="1"/>
</dbReference>
<evidence type="ECO:0000256" key="6">
    <source>
        <dbReference type="ARBA" id="ARBA00023136"/>
    </source>
</evidence>
<dbReference type="EMBL" id="KV878897">
    <property type="protein sequence ID" value="OJJ84454.1"/>
    <property type="molecule type" value="Genomic_DNA"/>
</dbReference>
<dbReference type="GO" id="GO:0046873">
    <property type="term" value="F:metal ion transmembrane transporter activity"/>
    <property type="evidence" value="ECO:0007669"/>
    <property type="project" value="InterPro"/>
</dbReference>
<evidence type="ECO:0000256" key="5">
    <source>
        <dbReference type="ARBA" id="ARBA00023043"/>
    </source>
</evidence>
<dbReference type="PANTHER" id="PTHR24198">
    <property type="entry name" value="ANKYRIN REPEAT AND PROTEIN KINASE DOMAIN-CONTAINING PROTEIN"/>
    <property type="match status" value="1"/>
</dbReference>
<accession>A0A1L9VKN1</accession>
<feature type="repeat" description="ANK" evidence="7">
    <location>
        <begin position="309"/>
        <end position="341"/>
    </location>
</feature>
<sequence length="836" mass="95835">MAVPTPLEQELEEFFNDFLKIPQPLQDDPSRFSKPAERKEYFRQRMDKYLRNDALIKRLKDPSLSPLLRIARTPGHACFEALQVLLESMSLEDIELRDHRGRTALSYAAELQSIQYTKLLLDYGADPNWKDIGGRTPLSWAVTPGLVYGRIIGPRRIFPRLASANVDVIACLLVNGADINSEDYEKRTPLIWAIAHIFTDTTQTLSGQDAQRKTVKELLFNEEIDVCCQDSSGQTPLILAAKGEIYYLMELLIDQEADTTKRDLDGCTCFWRLLEARRRSQTGKGPAFKDRVFSLIRKAGGYLVRWDKDDRTLLSWAVEFQDANMVEALLKEGVDPEIPDQSPLDSFSKTPLLRALESSNDHIISLFIPRPTFSSSSEIHHDQQKDKTTLHLLIQKSDLIGEARALELLKKLLQTRYAANTTDLLEGRTPLHYAIDRKKESLAMELIQNLSASALNVEDNRGKTPLLYALENEMVHSLQHLVRCGANINLSQPKMWFDLGGPGLRYIRFTQKLRSSGFKLIGQSPNKHDWLPSAGENILCFHKEGDREWSRLRQRKEFPQQNYDYIHYACLKSRDGSAEWIESHMSVSFPDEENNFQGIEWSAAKGKGSGFVTTIPASTFPVSWKEFCNQFLEHVHQKWEDVCSDANKDIEGIRQKQLEKQGRSRKIIHALAQNSLTRAKFRRYLQQHVVGLRKAVKDNFIIGSYDEKHLIETINNLNESVKARLDSLEQAAKEILQIEFAWVSVSEATSLKRISWVTFIFLPLMFASSLFGMNVNILENNPDWKWYLIIGASSLLLTVALWVMLKFISTESWVDMKSFLFHRRKRPALEEVDLKV</sequence>
<evidence type="ECO:0000256" key="1">
    <source>
        <dbReference type="ARBA" id="ARBA00004141"/>
    </source>
</evidence>
<evidence type="ECO:0000256" key="9">
    <source>
        <dbReference type="SAM" id="Phobius"/>
    </source>
</evidence>
<dbReference type="AlphaFoldDB" id="A0A1L9VKN1"/>
<feature type="transmembrane region" description="Helical" evidence="9">
    <location>
        <begin position="754"/>
        <end position="774"/>
    </location>
</feature>
<dbReference type="GeneID" id="34466424"/>
<keyword evidence="4 9" id="KW-1133">Transmembrane helix</keyword>
<evidence type="ECO:0000256" key="7">
    <source>
        <dbReference type="PROSITE-ProRule" id="PRU00023"/>
    </source>
</evidence>
<evidence type="ECO:0000256" key="3">
    <source>
        <dbReference type="ARBA" id="ARBA00022737"/>
    </source>
</evidence>
<feature type="repeat" description="ANK" evidence="7">
    <location>
        <begin position="232"/>
        <end position="264"/>
    </location>
</feature>
<dbReference type="OrthoDB" id="194358at2759"/>
<keyword evidence="2 9" id="KW-0812">Transmembrane</keyword>
<evidence type="ECO:0000256" key="8">
    <source>
        <dbReference type="SAM" id="Coils"/>
    </source>
</evidence>
<dbReference type="InterPro" id="IPR002523">
    <property type="entry name" value="MgTranspt_CorA/ZnTranspt_ZntB"/>
</dbReference>
<evidence type="ECO:0000256" key="4">
    <source>
        <dbReference type="ARBA" id="ARBA00022989"/>
    </source>
</evidence>
<dbReference type="PANTHER" id="PTHR24198:SF165">
    <property type="entry name" value="ANKYRIN REPEAT-CONTAINING PROTEIN-RELATED"/>
    <property type="match status" value="1"/>
</dbReference>
<dbReference type="Pfam" id="PF12796">
    <property type="entry name" value="Ank_2"/>
    <property type="match status" value="2"/>
</dbReference>
<dbReference type="InterPro" id="IPR045863">
    <property type="entry name" value="CorA_TM1_TM2"/>
</dbReference>
<keyword evidence="11" id="KW-1185">Reference proteome</keyword>
<keyword evidence="5 7" id="KW-0040">ANK repeat</keyword>
<dbReference type="RefSeq" id="XP_022401152.1">
    <property type="nucleotide sequence ID" value="XM_022550164.1"/>
</dbReference>
<evidence type="ECO:0000313" key="11">
    <source>
        <dbReference type="Proteomes" id="UP000184300"/>
    </source>
</evidence>
<feature type="transmembrane region" description="Helical" evidence="9">
    <location>
        <begin position="786"/>
        <end position="808"/>
    </location>
</feature>
<feature type="repeat" description="ANK" evidence="7">
    <location>
        <begin position="100"/>
        <end position="132"/>
    </location>
</feature>
<gene>
    <name evidence="10" type="ORF">ASPGLDRAFT_82406</name>
</gene>
<feature type="coiled-coil region" evidence="8">
    <location>
        <begin position="711"/>
        <end position="738"/>
    </location>
</feature>
<evidence type="ECO:0000313" key="10">
    <source>
        <dbReference type="EMBL" id="OJJ84454.1"/>
    </source>
</evidence>
<keyword evidence="3" id="KW-0677">Repeat</keyword>
<dbReference type="VEuPathDB" id="FungiDB:ASPGLDRAFT_82406"/>
<dbReference type="SUPFAM" id="SSF48403">
    <property type="entry name" value="Ankyrin repeat"/>
    <property type="match status" value="1"/>
</dbReference>
<dbReference type="PROSITE" id="PS50088">
    <property type="entry name" value="ANK_REPEAT"/>
    <property type="match status" value="4"/>
</dbReference>
<organism evidence="10 11">
    <name type="scientific">Aspergillus glaucus CBS 516.65</name>
    <dbReference type="NCBI Taxonomy" id="1160497"/>
    <lineage>
        <taxon>Eukaryota</taxon>
        <taxon>Fungi</taxon>
        <taxon>Dikarya</taxon>
        <taxon>Ascomycota</taxon>
        <taxon>Pezizomycotina</taxon>
        <taxon>Eurotiomycetes</taxon>
        <taxon>Eurotiomycetidae</taxon>
        <taxon>Eurotiales</taxon>
        <taxon>Aspergillaceae</taxon>
        <taxon>Aspergillus</taxon>
        <taxon>Aspergillus subgen. Aspergillus</taxon>
    </lineage>
</organism>
<dbReference type="SMART" id="SM00248">
    <property type="entry name" value="ANK"/>
    <property type="match status" value="8"/>
</dbReference>
<keyword evidence="8" id="KW-0175">Coiled coil</keyword>
<dbReference type="PROSITE" id="PS50297">
    <property type="entry name" value="ANK_REP_REGION"/>
    <property type="match status" value="2"/>
</dbReference>
<protein>
    <submittedName>
        <fullName evidence="10">Uncharacterized protein</fullName>
    </submittedName>
</protein>
<proteinExistence type="predicted"/>
<dbReference type="Proteomes" id="UP000184300">
    <property type="component" value="Unassembled WGS sequence"/>
</dbReference>
<evidence type="ECO:0000256" key="2">
    <source>
        <dbReference type="ARBA" id="ARBA00022692"/>
    </source>
</evidence>
<dbReference type="InterPro" id="IPR002110">
    <property type="entry name" value="Ankyrin_rpt"/>
</dbReference>
<feature type="repeat" description="ANK" evidence="7">
    <location>
        <begin position="461"/>
        <end position="493"/>
    </location>
</feature>
<dbReference type="Gene3D" id="1.20.58.340">
    <property type="entry name" value="Magnesium transport protein CorA, transmembrane region"/>
    <property type="match status" value="1"/>
</dbReference>
<comment type="subcellular location">
    <subcellularLocation>
        <location evidence="1">Membrane</location>
        <topology evidence="1">Multi-pass membrane protein</topology>
    </subcellularLocation>
</comment>
<dbReference type="Gene3D" id="1.25.40.20">
    <property type="entry name" value="Ankyrin repeat-containing domain"/>
    <property type="match status" value="2"/>
</dbReference>
<dbReference type="InterPro" id="IPR036770">
    <property type="entry name" value="Ankyrin_rpt-contain_sf"/>
</dbReference>